<feature type="chain" id="PRO_5016926034" description="DUF2976 domain-containing protein" evidence="2">
    <location>
        <begin position="27"/>
        <end position="132"/>
    </location>
</feature>
<keyword evidence="1" id="KW-0472">Membrane</keyword>
<evidence type="ECO:0000256" key="2">
    <source>
        <dbReference type="SAM" id="SignalP"/>
    </source>
</evidence>
<dbReference type="Proteomes" id="UP000253250">
    <property type="component" value="Unassembled WGS sequence"/>
</dbReference>
<gene>
    <name evidence="3" type="ORF">C4900_07780</name>
</gene>
<sequence length="132" mass="13598">MKTMKKHVRHVLTLVGFWMWAPAAFAYSFGGGSYGGGGYGGVGSSGVTPGGGVNLNTALTGADTTILLVKGVVIDVATLLGIVLMMTGIIKFTKERSQGENHHVAAMKHIAAGALLASIGVALMMFVNAIYT</sequence>
<dbReference type="AlphaFoldDB" id="A0A368HEB4"/>
<evidence type="ECO:0000256" key="1">
    <source>
        <dbReference type="SAM" id="Phobius"/>
    </source>
</evidence>
<protein>
    <recommendedName>
        <fullName evidence="5">DUF2976 domain-containing protein</fullName>
    </recommendedName>
</protein>
<evidence type="ECO:0008006" key="5">
    <source>
        <dbReference type="Google" id="ProtNLM"/>
    </source>
</evidence>
<evidence type="ECO:0000313" key="3">
    <source>
        <dbReference type="EMBL" id="RCN55811.1"/>
    </source>
</evidence>
<keyword evidence="1" id="KW-1133">Transmembrane helix</keyword>
<feature type="transmembrane region" description="Helical" evidence="1">
    <location>
        <begin position="110"/>
        <end position="131"/>
    </location>
</feature>
<organism evidence="3 4">
    <name type="scientific">Acidiferrobacter thiooxydans</name>
    <dbReference type="NCBI Taxonomy" id="163359"/>
    <lineage>
        <taxon>Bacteria</taxon>
        <taxon>Pseudomonadati</taxon>
        <taxon>Pseudomonadota</taxon>
        <taxon>Gammaproteobacteria</taxon>
        <taxon>Acidiferrobacterales</taxon>
        <taxon>Acidiferrobacteraceae</taxon>
        <taxon>Acidiferrobacter</taxon>
    </lineage>
</organism>
<keyword evidence="2" id="KW-0732">Signal</keyword>
<comment type="caution">
    <text evidence="3">The sequence shown here is derived from an EMBL/GenBank/DDBJ whole genome shotgun (WGS) entry which is preliminary data.</text>
</comment>
<feature type="transmembrane region" description="Helical" evidence="1">
    <location>
        <begin position="66"/>
        <end position="90"/>
    </location>
</feature>
<reference evidence="3 4" key="1">
    <citation type="submission" date="2018-02" db="EMBL/GenBank/DDBJ databases">
        <title>Insights into the biology of acidophilic members of the Acidiferrobacteraceae family derived from comparative genomic analyses.</title>
        <authorList>
            <person name="Issotta F."/>
            <person name="Thyssen C."/>
            <person name="Mena C."/>
            <person name="Moya A."/>
            <person name="Bellenberg S."/>
            <person name="Sproer C."/>
            <person name="Covarrubias P.C."/>
            <person name="Sand W."/>
            <person name="Quatrini R."/>
            <person name="Vera M."/>
        </authorList>
    </citation>
    <scope>NUCLEOTIDE SEQUENCE [LARGE SCALE GENOMIC DNA]</scope>
    <source>
        <strain evidence="4">m-1</strain>
    </source>
</reference>
<dbReference type="EMBL" id="PSYR01000002">
    <property type="protein sequence ID" value="RCN55811.1"/>
    <property type="molecule type" value="Genomic_DNA"/>
</dbReference>
<dbReference type="RefSeq" id="WP_114282893.1">
    <property type="nucleotide sequence ID" value="NZ_CP080624.1"/>
</dbReference>
<keyword evidence="1" id="KW-0812">Transmembrane</keyword>
<feature type="signal peptide" evidence="2">
    <location>
        <begin position="1"/>
        <end position="26"/>
    </location>
</feature>
<name>A0A368HEB4_9GAMM</name>
<evidence type="ECO:0000313" key="4">
    <source>
        <dbReference type="Proteomes" id="UP000253250"/>
    </source>
</evidence>
<keyword evidence="4" id="KW-1185">Reference proteome</keyword>
<proteinExistence type="predicted"/>
<accession>A0A368HEB4</accession>